<reference evidence="1" key="1">
    <citation type="journal article" date="2014" name="Front. Microbiol.">
        <title>High frequency of phylogenetically diverse reductive dehalogenase-homologous genes in deep subseafloor sedimentary metagenomes.</title>
        <authorList>
            <person name="Kawai M."/>
            <person name="Futagami T."/>
            <person name="Toyoda A."/>
            <person name="Takaki Y."/>
            <person name="Nishi S."/>
            <person name="Hori S."/>
            <person name="Arai W."/>
            <person name="Tsubouchi T."/>
            <person name="Morono Y."/>
            <person name="Uchiyama I."/>
            <person name="Ito T."/>
            <person name="Fujiyama A."/>
            <person name="Inagaki F."/>
            <person name="Takami H."/>
        </authorList>
    </citation>
    <scope>NUCLEOTIDE SEQUENCE</scope>
    <source>
        <strain evidence="1">Expedition CK06-06</strain>
    </source>
</reference>
<dbReference type="AlphaFoldDB" id="X1SJ27"/>
<gene>
    <name evidence="1" type="ORF">S12H4_24557</name>
</gene>
<comment type="caution">
    <text evidence="1">The sequence shown here is derived from an EMBL/GenBank/DDBJ whole genome shotgun (WGS) entry which is preliminary data.</text>
</comment>
<evidence type="ECO:0000313" key="1">
    <source>
        <dbReference type="EMBL" id="GAI79146.1"/>
    </source>
</evidence>
<proteinExistence type="predicted"/>
<accession>X1SJ27</accession>
<feature type="non-terminal residue" evidence="1">
    <location>
        <position position="73"/>
    </location>
</feature>
<name>X1SJ27_9ZZZZ</name>
<organism evidence="1">
    <name type="scientific">marine sediment metagenome</name>
    <dbReference type="NCBI Taxonomy" id="412755"/>
    <lineage>
        <taxon>unclassified sequences</taxon>
        <taxon>metagenomes</taxon>
        <taxon>ecological metagenomes</taxon>
    </lineage>
</organism>
<protein>
    <submittedName>
        <fullName evidence="1">Uncharacterized protein</fullName>
    </submittedName>
</protein>
<dbReference type="EMBL" id="BARW01013367">
    <property type="protein sequence ID" value="GAI79146.1"/>
    <property type="molecule type" value="Genomic_DNA"/>
</dbReference>
<sequence>MKIFPLDPSEFSTKFVNKMRKHPDIIQMPSSRQLQSIPQLLLARYLRKGNSLSLKDYIEIATATSFPDNQNLA</sequence>